<name>A0ABR3ER12_9AGAR</name>
<feature type="region of interest" description="Disordered" evidence="1">
    <location>
        <begin position="314"/>
        <end position="336"/>
    </location>
</feature>
<comment type="caution">
    <text evidence="3">The sequence shown here is derived from an EMBL/GenBank/DDBJ whole genome shotgun (WGS) entry which is preliminary data.</text>
</comment>
<organism evidence="3 4">
    <name type="scientific">Marasmius crinis-equi</name>
    <dbReference type="NCBI Taxonomy" id="585013"/>
    <lineage>
        <taxon>Eukaryota</taxon>
        <taxon>Fungi</taxon>
        <taxon>Dikarya</taxon>
        <taxon>Basidiomycota</taxon>
        <taxon>Agaricomycotina</taxon>
        <taxon>Agaricomycetes</taxon>
        <taxon>Agaricomycetidae</taxon>
        <taxon>Agaricales</taxon>
        <taxon>Marasmiineae</taxon>
        <taxon>Marasmiaceae</taxon>
        <taxon>Marasmius</taxon>
    </lineage>
</organism>
<keyword evidence="2" id="KW-0812">Transmembrane</keyword>
<keyword evidence="2" id="KW-1133">Transmembrane helix</keyword>
<evidence type="ECO:0000313" key="4">
    <source>
        <dbReference type="Proteomes" id="UP001465976"/>
    </source>
</evidence>
<evidence type="ECO:0000256" key="1">
    <source>
        <dbReference type="SAM" id="MobiDB-lite"/>
    </source>
</evidence>
<protein>
    <submittedName>
        <fullName evidence="3">Uncharacterized protein</fullName>
    </submittedName>
</protein>
<dbReference type="Proteomes" id="UP001465976">
    <property type="component" value="Unassembled WGS sequence"/>
</dbReference>
<keyword evidence="2" id="KW-0472">Membrane</keyword>
<feature type="transmembrane region" description="Helical" evidence="2">
    <location>
        <begin position="191"/>
        <end position="213"/>
    </location>
</feature>
<reference evidence="3 4" key="1">
    <citation type="submission" date="2024-02" db="EMBL/GenBank/DDBJ databases">
        <title>A draft genome for the cacao thread blight pathogen Marasmius crinis-equi.</title>
        <authorList>
            <person name="Cohen S.P."/>
            <person name="Baruah I.K."/>
            <person name="Amoako-Attah I."/>
            <person name="Bukari Y."/>
            <person name="Meinhardt L.W."/>
            <person name="Bailey B.A."/>
        </authorList>
    </citation>
    <scope>NUCLEOTIDE SEQUENCE [LARGE SCALE GENOMIC DNA]</scope>
    <source>
        <strain evidence="3 4">GH-76</strain>
    </source>
</reference>
<feature type="transmembrane region" description="Helical" evidence="2">
    <location>
        <begin position="12"/>
        <end position="31"/>
    </location>
</feature>
<evidence type="ECO:0000313" key="3">
    <source>
        <dbReference type="EMBL" id="KAL0565311.1"/>
    </source>
</evidence>
<gene>
    <name evidence="3" type="ORF">V5O48_016713</name>
</gene>
<feature type="transmembrane region" description="Helical" evidence="2">
    <location>
        <begin position="225"/>
        <end position="245"/>
    </location>
</feature>
<dbReference type="EMBL" id="JBAHYK010002326">
    <property type="protein sequence ID" value="KAL0565311.1"/>
    <property type="molecule type" value="Genomic_DNA"/>
</dbReference>
<feature type="transmembrane region" description="Helical" evidence="2">
    <location>
        <begin position="60"/>
        <end position="82"/>
    </location>
</feature>
<feature type="transmembrane region" description="Helical" evidence="2">
    <location>
        <begin position="94"/>
        <end position="115"/>
    </location>
</feature>
<keyword evidence="4" id="KW-1185">Reference proteome</keyword>
<sequence>MITTGIKSGVRKYLLFMSMFMFLVSTGYWILKVYDFVRLVSFNLIRGLPQSTGAGPSGDALLIFGAFILVNYALTDAVVLWRAWVLCSPDYRKLLYVPLFFLCCATTTIFATIVIRITTQSIPNMEGNAADPRIKALTRATDVCQVANLVFSLLLNLTSTALIAVKAWRFRRWIKFDLGNLKSRRTRGEKIMALLVESGSLYCLSGITALVSTVVRLPVGTVGDLYTPVNTQIAGMYPIVVLLLVNHGNTLENTVFIKSVSGAAAPSVVNPPLRSAGVIGSQESIRFRSGRSQSFVSETYSRNVISTQISEAMRSPVQDQISPKGDEGASGDTGFGPVKSDIKYTLKYMDAIRE</sequence>
<accession>A0ABR3ER12</accession>
<feature type="transmembrane region" description="Helical" evidence="2">
    <location>
        <begin position="149"/>
        <end position="170"/>
    </location>
</feature>
<proteinExistence type="predicted"/>
<evidence type="ECO:0000256" key="2">
    <source>
        <dbReference type="SAM" id="Phobius"/>
    </source>
</evidence>